<dbReference type="InterPro" id="IPR013785">
    <property type="entry name" value="Aldolase_TIM"/>
</dbReference>
<comment type="subunit">
    <text evidence="14">Homodimer.</text>
</comment>
<dbReference type="Gene3D" id="3.30.160.270">
    <property type="match status" value="1"/>
</dbReference>
<evidence type="ECO:0000256" key="2">
    <source>
        <dbReference type="ARBA" id="ARBA00004689"/>
    </source>
</evidence>
<dbReference type="GO" id="GO:0003852">
    <property type="term" value="F:2-isopropylmalate synthase activity"/>
    <property type="evidence" value="ECO:0007669"/>
    <property type="project" value="UniProtKB-UniRule"/>
</dbReference>
<dbReference type="Pfam" id="PF08502">
    <property type="entry name" value="LeuA_dimer"/>
    <property type="match status" value="1"/>
</dbReference>
<evidence type="ECO:0000256" key="12">
    <source>
        <dbReference type="ARBA" id="ARBA00029993"/>
    </source>
</evidence>
<dbReference type="PANTHER" id="PTHR10277:SF9">
    <property type="entry name" value="2-ISOPROPYLMALATE SYNTHASE 1, CHLOROPLASTIC-RELATED"/>
    <property type="match status" value="1"/>
</dbReference>
<dbReference type="GO" id="GO:0003985">
    <property type="term" value="F:acetyl-CoA C-acetyltransferase activity"/>
    <property type="evidence" value="ECO:0007669"/>
    <property type="project" value="UniProtKB-UniRule"/>
</dbReference>
<reference evidence="16 17" key="1">
    <citation type="submission" date="2020-09" db="EMBL/GenBank/DDBJ databases">
        <title>Pseudoxanthomonas sp. CAU 1598 isolated from sand of Yaerae Beach.</title>
        <authorList>
            <person name="Kim W."/>
        </authorList>
    </citation>
    <scope>NUCLEOTIDE SEQUENCE [LARGE SCALE GENOMIC DNA]</scope>
    <source>
        <strain evidence="16 17">CAU 1598</strain>
    </source>
</reference>
<keyword evidence="6 14" id="KW-0432">Leucine biosynthesis</keyword>
<dbReference type="InterPro" id="IPR054691">
    <property type="entry name" value="LeuA/HCS_post-cat"/>
</dbReference>
<dbReference type="Proteomes" id="UP000613768">
    <property type="component" value="Unassembled WGS sequence"/>
</dbReference>
<keyword evidence="14" id="KW-0963">Cytoplasm</keyword>
<dbReference type="PROSITE" id="PS00816">
    <property type="entry name" value="AIPM_HOMOCIT_SYNTH_2"/>
    <property type="match status" value="1"/>
</dbReference>
<dbReference type="EC" id="2.3.3.13" evidence="4 14"/>
<dbReference type="CDD" id="cd07940">
    <property type="entry name" value="DRE_TIM_IPMS"/>
    <property type="match status" value="1"/>
</dbReference>
<evidence type="ECO:0000313" key="16">
    <source>
        <dbReference type="EMBL" id="MBD8527258.1"/>
    </source>
</evidence>
<dbReference type="SMART" id="SM00917">
    <property type="entry name" value="LeuA_dimer"/>
    <property type="match status" value="1"/>
</dbReference>
<keyword evidence="16" id="KW-0012">Acyltransferase</keyword>
<dbReference type="FunFam" id="3.30.160.270:FF:000003">
    <property type="entry name" value="2-isopropylmalate synthase"/>
    <property type="match status" value="1"/>
</dbReference>
<gene>
    <name evidence="14" type="primary">leuA</name>
    <name evidence="16" type="ORF">IFO71_16060</name>
</gene>
<comment type="caution">
    <text evidence="16">The sequence shown here is derived from an EMBL/GenBank/DDBJ whole genome shotgun (WGS) entry which is preliminary data.</text>
</comment>
<keyword evidence="11 14" id="KW-0100">Branched-chain amino acid biosynthesis</keyword>
<evidence type="ECO:0000256" key="1">
    <source>
        <dbReference type="ARBA" id="ARBA00000064"/>
    </source>
</evidence>
<organism evidence="16 17">
    <name type="scientific">Pseudomarimonas arenosa</name>
    <dbReference type="NCBI Taxonomy" id="2774145"/>
    <lineage>
        <taxon>Bacteria</taxon>
        <taxon>Pseudomonadati</taxon>
        <taxon>Pseudomonadota</taxon>
        <taxon>Gammaproteobacteria</taxon>
        <taxon>Lysobacterales</taxon>
        <taxon>Lysobacteraceae</taxon>
        <taxon>Pseudomarimonas</taxon>
    </lineage>
</organism>
<evidence type="ECO:0000256" key="11">
    <source>
        <dbReference type="ARBA" id="ARBA00023304"/>
    </source>
</evidence>
<dbReference type="GO" id="GO:0009098">
    <property type="term" value="P:L-leucine biosynthetic process"/>
    <property type="evidence" value="ECO:0007669"/>
    <property type="project" value="UniProtKB-UniRule"/>
</dbReference>
<comment type="function">
    <text evidence="13 14">Catalyzes the condensation of the acetyl group of acetyl-CoA with 3-methyl-2-oxobutanoate (2-ketoisovalerate) to form 3-carboxy-3-hydroxy-4-methylpentanoate (2-isopropylmalate).</text>
</comment>
<evidence type="ECO:0000256" key="3">
    <source>
        <dbReference type="ARBA" id="ARBA00009396"/>
    </source>
</evidence>
<dbReference type="HAMAP" id="MF_01025">
    <property type="entry name" value="LeuA_type1"/>
    <property type="match status" value="1"/>
</dbReference>
<dbReference type="FunFam" id="3.20.20.70:FF:000010">
    <property type="entry name" value="2-isopropylmalate synthase"/>
    <property type="match status" value="1"/>
</dbReference>
<sequence length="530" mass="56924">MSTIDQSVVDQDYVRIFDTTLRDGEQSPGCSMSMPQKLTVARALCELGVDVIEAGFAAASPDDFAAVNAIAREVRGSRVAALARCTRNDIERAAAALEPAEQGRIHVFIATSDIHLAHKLRMSRAEALESAVAGIELARQYCSDIEFSAEDASRSDPAYLAEVFSAAIEAGATTLNVPDTVGYAVPGEYGALFAYLRQHVRGIERAILSCHCHDDLGMAVANSLAAVQNGARQVECTINGIGERAGNAALEEIVMALRTRANHYGVGTRINTQRLYPSSRTLISVTGSVVARNKAIVGENAFAHESGIHQHGMLRNRETYEIMSPEDVGVSRSQLVLGKHSGRAALADRLRELGFELQEAALNQAFAQFKALADKKKEVFDADLEAIALGSTGTESGPWRLLALQMQGAIGRDAVPSASVRLSHESGRVVQEAAVGDGPVHAIFAAIERATGAQLKLRQYHVRSLSTGEDAQGEARVEVEVDGRDYRGRAVSTDILEASALALVEVINRIERRQMLTDASPNIEQEQAIA</sequence>
<dbReference type="SUPFAM" id="SSF110921">
    <property type="entry name" value="2-isopropylmalate synthase LeuA, allosteric (dimerisation) domain"/>
    <property type="match status" value="1"/>
</dbReference>
<keyword evidence="7 14" id="KW-0028">Amino-acid biosynthesis</keyword>
<dbReference type="GO" id="GO:0030145">
    <property type="term" value="F:manganese ion binding"/>
    <property type="evidence" value="ECO:0007669"/>
    <property type="project" value="UniProtKB-UniRule"/>
</dbReference>
<feature type="domain" description="Pyruvate carboxyltransferase" evidence="15">
    <location>
        <begin position="14"/>
        <end position="276"/>
    </location>
</feature>
<evidence type="ECO:0000256" key="9">
    <source>
        <dbReference type="ARBA" id="ARBA00022723"/>
    </source>
</evidence>
<evidence type="ECO:0000256" key="5">
    <source>
        <dbReference type="ARBA" id="ARBA00018198"/>
    </source>
</evidence>
<dbReference type="InterPro" id="IPR000891">
    <property type="entry name" value="PYR_CT"/>
</dbReference>
<evidence type="ECO:0000256" key="8">
    <source>
        <dbReference type="ARBA" id="ARBA00022679"/>
    </source>
</evidence>
<dbReference type="SUPFAM" id="SSF51569">
    <property type="entry name" value="Aldolase"/>
    <property type="match status" value="1"/>
</dbReference>
<dbReference type="GO" id="GO:0005737">
    <property type="term" value="C:cytoplasm"/>
    <property type="evidence" value="ECO:0007669"/>
    <property type="project" value="UniProtKB-UniRule"/>
</dbReference>
<dbReference type="EMBL" id="JACYTR010000045">
    <property type="protein sequence ID" value="MBD8527258.1"/>
    <property type="molecule type" value="Genomic_DNA"/>
</dbReference>
<feature type="binding site" evidence="14">
    <location>
        <position position="211"/>
    </location>
    <ligand>
        <name>Mn(2+)</name>
        <dbReference type="ChEBI" id="CHEBI:29035"/>
    </ligand>
</feature>
<accession>A0AAW3ZNE8</accession>
<feature type="region of interest" description="Regulatory domain" evidence="14">
    <location>
        <begin position="400"/>
        <end position="530"/>
    </location>
</feature>
<feature type="binding site" evidence="14">
    <location>
        <position position="213"/>
    </location>
    <ligand>
        <name>Mn(2+)</name>
        <dbReference type="ChEBI" id="CHEBI:29035"/>
    </ligand>
</feature>
<name>A0AAW3ZNE8_9GAMM</name>
<feature type="binding site" evidence="14">
    <location>
        <position position="23"/>
    </location>
    <ligand>
        <name>Mn(2+)</name>
        <dbReference type="ChEBI" id="CHEBI:29035"/>
    </ligand>
</feature>
<keyword evidence="8 14" id="KW-0808">Transferase</keyword>
<dbReference type="PROSITE" id="PS50991">
    <property type="entry name" value="PYR_CT"/>
    <property type="match status" value="1"/>
</dbReference>
<dbReference type="AlphaFoldDB" id="A0AAW3ZNE8"/>
<keyword evidence="9 14" id="KW-0479">Metal-binding</keyword>
<comment type="cofactor">
    <cofactor evidence="14">
        <name>Mn(2+)</name>
        <dbReference type="ChEBI" id="CHEBI:29035"/>
    </cofactor>
</comment>
<comment type="catalytic activity">
    <reaction evidence="1 14">
        <text>3-methyl-2-oxobutanoate + acetyl-CoA + H2O = (2S)-2-isopropylmalate + CoA + H(+)</text>
        <dbReference type="Rhea" id="RHEA:21524"/>
        <dbReference type="ChEBI" id="CHEBI:1178"/>
        <dbReference type="ChEBI" id="CHEBI:11851"/>
        <dbReference type="ChEBI" id="CHEBI:15377"/>
        <dbReference type="ChEBI" id="CHEBI:15378"/>
        <dbReference type="ChEBI" id="CHEBI:57287"/>
        <dbReference type="ChEBI" id="CHEBI:57288"/>
        <dbReference type="EC" id="2.3.3.13"/>
    </reaction>
</comment>
<dbReference type="NCBIfam" id="TIGR00973">
    <property type="entry name" value="leuA_bact"/>
    <property type="match status" value="1"/>
</dbReference>
<dbReference type="Gene3D" id="1.10.238.260">
    <property type="match status" value="1"/>
</dbReference>
<evidence type="ECO:0000256" key="6">
    <source>
        <dbReference type="ARBA" id="ARBA00022430"/>
    </source>
</evidence>
<keyword evidence="17" id="KW-1185">Reference proteome</keyword>
<proteinExistence type="inferred from homology"/>
<dbReference type="FunFam" id="1.10.238.260:FF:000001">
    <property type="entry name" value="2-isopropylmalate synthase"/>
    <property type="match status" value="1"/>
</dbReference>
<comment type="pathway">
    <text evidence="2 14">Amino-acid biosynthesis; L-leucine biosynthesis; L-leucine from 3-methyl-2-oxobutanoate: step 1/4.</text>
</comment>
<dbReference type="InterPro" id="IPR036230">
    <property type="entry name" value="LeuA_allosteric_dom_sf"/>
</dbReference>
<evidence type="ECO:0000256" key="10">
    <source>
        <dbReference type="ARBA" id="ARBA00023211"/>
    </source>
</evidence>
<dbReference type="PANTHER" id="PTHR10277">
    <property type="entry name" value="HOMOCITRATE SYNTHASE-RELATED"/>
    <property type="match status" value="1"/>
</dbReference>
<evidence type="ECO:0000256" key="4">
    <source>
        <dbReference type="ARBA" id="ARBA00012973"/>
    </source>
</evidence>
<comment type="similarity">
    <text evidence="3 14">Belongs to the alpha-IPM synthase/homocitrate synthase family. LeuA type 1 subfamily.</text>
</comment>
<feature type="binding site" evidence="14">
    <location>
        <position position="247"/>
    </location>
    <ligand>
        <name>Mn(2+)</name>
        <dbReference type="ChEBI" id="CHEBI:29035"/>
    </ligand>
</feature>
<evidence type="ECO:0000256" key="14">
    <source>
        <dbReference type="HAMAP-Rule" id="MF_01025"/>
    </source>
</evidence>
<evidence type="ECO:0000313" key="17">
    <source>
        <dbReference type="Proteomes" id="UP000613768"/>
    </source>
</evidence>
<evidence type="ECO:0000256" key="13">
    <source>
        <dbReference type="ARBA" id="ARBA00037629"/>
    </source>
</evidence>
<dbReference type="InterPro" id="IPR050073">
    <property type="entry name" value="2-IPM_HCS-like"/>
</dbReference>
<dbReference type="PROSITE" id="PS00815">
    <property type="entry name" value="AIPM_HOMOCIT_SYNTH_1"/>
    <property type="match status" value="1"/>
</dbReference>
<dbReference type="Pfam" id="PF22617">
    <property type="entry name" value="HCS_D2"/>
    <property type="match status" value="1"/>
</dbReference>
<protein>
    <recommendedName>
        <fullName evidence="5 14">2-isopropylmalate synthase</fullName>
        <ecNumber evidence="4 14">2.3.3.13</ecNumber>
    </recommendedName>
    <alternativeName>
        <fullName evidence="12 14">Alpha-IPM synthase</fullName>
    </alternativeName>
    <alternativeName>
        <fullName evidence="14">Alpha-isopropylmalate synthase</fullName>
    </alternativeName>
</protein>
<dbReference type="NCBIfam" id="NF002086">
    <property type="entry name" value="PRK00915.1-3"/>
    <property type="match status" value="1"/>
</dbReference>
<dbReference type="InterPro" id="IPR005671">
    <property type="entry name" value="LeuA_bact_synth"/>
</dbReference>
<dbReference type="RefSeq" id="WP_192030680.1">
    <property type="nucleotide sequence ID" value="NZ_JACYTR010000045.1"/>
</dbReference>
<evidence type="ECO:0000256" key="7">
    <source>
        <dbReference type="ARBA" id="ARBA00022605"/>
    </source>
</evidence>
<dbReference type="InterPro" id="IPR013709">
    <property type="entry name" value="2-isopropylmalate_synth_dimer"/>
</dbReference>
<dbReference type="Pfam" id="PF00682">
    <property type="entry name" value="HMGL-like"/>
    <property type="match status" value="1"/>
</dbReference>
<evidence type="ECO:0000259" key="15">
    <source>
        <dbReference type="PROSITE" id="PS50991"/>
    </source>
</evidence>
<dbReference type="InterPro" id="IPR002034">
    <property type="entry name" value="AIPM/Hcit_synth_CS"/>
</dbReference>
<keyword evidence="10 14" id="KW-0464">Manganese</keyword>
<dbReference type="Gene3D" id="3.20.20.70">
    <property type="entry name" value="Aldolase class I"/>
    <property type="match status" value="1"/>
</dbReference>